<dbReference type="Proteomes" id="UP000308199">
    <property type="component" value="Unassembled WGS sequence"/>
</dbReference>
<comment type="caution">
    <text evidence="2">The sequence shown here is derived from an EMBL/GenBank/DDBJ whole genome shotgun (WGS) entry which is preliminary data.</text>
</comment>
<organism evidence="2 3">
    <name type="scientific">Phellinidium pouzarii</name>
    <dbReference type="NCBI Taxonomy" id="167371"/>
    <lineage>
        <taxon>Eukaryota</taxon>
        <taxon>Fungi</taxon>
        <taxon>Dikarya</taxon>
        <taxon>Basidiomycota</taxon>
        <taxon>Agaricomycotina</taxon>
        <taxon>Agaricomycetes</taxon>
        <taxon>Hymenochaetales</taxon>
        <taxon>Hymenochaetaceae</taxon>
        <taxon>Phellinidium</taxon>
    </lineage>
</organism>
<feature type="compositionally biased region" description="Low complexity" evidence="1">
    <location>
        <begin position="435"/>
        <end position="452"/>
    </location>
</feature>
<feature type="region of interest" description="Disordered" evidence="1">
    <location>
        <begin position="53"/>
        <end position="202"/>
    </location>
</feature>
<feature type="region of interest" description="Disordered" evidence="1">
    <location>
        <begin position="531"/>
        <end position="559"/>
    </location>
</feature>
<feature type="compositionally biased region" description="Basic and acidic residues" evidence="1">
    <location>
        <begin position="405"/>
        <end position="433"/>
    </location>
</feature>
<feature type="compositionally biased region" description="Polar residues" evidence="1">
    <location>
        <begin position="461"/>
        <end position="472"/>
    </location>
</feature>
<evidence type="ECO:0000256" key="1">
    <source>
        <dbReference type="SAM" id="MobiDB-lite"/>
    </source>
</evidence>
<feature type="compositionally biased region" description="Low complexity" evidence="1">
    <location>
        <begin position="65"/>
        <end position="97"/>
    </location>
</feature>
<protein>
    <submittedName>
        <fullName evidence="2">Uncharacterized protein</fullName>
    </submittedName>
</protein>
<proteinExistence type="predicted"/>
<reference evidence="2 3" key="1">
    <citation type="submission" date="2019-02" db="EMBL/GenBank/DDBJ databases">
        <title>Genome sequencing of the rare red list fungi Phellinidium pouzarii.</title>
        <authorList>
            <person name="Buettner E."/>
            <person name="Kellner H."/>
        </authorList>
    </citation>
    <scope>NUCLEOTIDE SEQUENCE [LARGE SCALE GENOMIC DNA]</scope>
    <source>
        <strain evidence="2 3">DSM 108285</strain>
    </source>
</reference>
<gene>
    <name evidence="2" type="ORF">EW145_g1002</name>
</gene>
<feature type="compositionally biased region" description="Low complexity" evidence="1">
    <location>
        <begin position="343"/>
        <end position="353"/>
    </location>
</feature>
<evidence type="ECO:0000313" key="2">
    <source>
        <dbReference type="EMBL" id="THH10936.1"/>
    </source>
</evidence>
<dbReference type="AlphaFoldDB" id="A0A4S4LG80"/>
<dbReference type="EMBL" id="SGPK01000024">
    <property type="protein sequence ID" value="THH10936.1"/>
    <property type="molecule type" value="Genomic_DNA"/>
</dbReference>
<feature type="compositionally biased region" description="Polar residues" evidence="1">
    <location>
        <begin position="317"/>
        <end position="326"/>
    </location>
</feature>
<dbReference type="OrthoDB" id="3258416at2759"/>
<feature type="region of interest" description="Disordered" evidence="1">
    <location>
        <begin position="317"/>
        <end position="472"/>
    </location>
</feature>
<name>A0A4S4LG80_9AGAM</name>
<keyword evidence="3" id="KW-1185">Reference proteome</keyword>
<accession>A0A4S4LG80</accession>
<feature type="compositionally biased region" description="Basic and acidic residues" evidence="1">
    <location>
        <begin position="379"/>
        <end position="398"/>
    </location>
</feature>
<sequence length="679" mass="73670">MKPPGHPYTREELCGLKRADIQRICKDYGVKANMKTEALIELLLDSIHSNMSPLVRPPQPHHVPTPSRRVSTRSSSRASTMLSRGASGSSATTSHVSSDNHGQRYSGAIVGTASRVSKSRDSQYRLGVGRPLAPGGPGPRSVTRSSSTAKPKRGKNSRSLRPPEETIDEGSLSFLVVDPSQAKLTPGPPGTPSKSRKSQWADLSAQGDDIVTRLGRLESIIRDSEIKHQFDTLRDLPSQVIWLKNSLQQREDEIVNLRTELNMYRMELIGLRGDVSKVYVLQDQLRTIKENLEQLIGSAMPSAIARGKMTRRVSIPLSESDTNSLSPGKAPSVPTAQTMSQGSKSPLPTSKSPPLDKHMTTLGKRGRDADSSNMAGVVEAREGNEMTEADLARRVLRPDKKRSKTGSERRPLQEKEIVPPRDFDKHSSDHESSEESAASAGTSSGPSTVPSVGTPPPMAHSQKNYGESLDTTPNVHADDGIFNFSFRQAASSTPRDNLFNFLDEEEHFSPGSAMKAGARGLRLLDDATAGSSIQPSQFDSRRVSAVVARPRTPTRTSGPERFRVTLDHVGPTRDFASPFDPYDVDTFGLLPFGADTGNVGNFIRNEVQGSGQNSMSTQIPLALGFGLGTAAAGVLQNDTPAHPTSRTMYGTELHNDTRFGDFGRDEVASTSNMNIWGLY</sequence>
<feature type="compositionally biased region" description="Basic and acidic residues" evidence="1">
    <location>
        <begin position="354"/>
        <end position="370"/>
    </location>
</feature>
<evidence type="ECO:0000313" key="3">
    <source>
        <dbReference type="Proteomes" id="UP000308199"/>
    </source>
</evidence>